<evidence type="ECO:0000256" key="1">
    <source>
        <dbReference type="ARBA" id="ARBA00007529"/>
    </source>
</evidence>
<protein>
    <submittedName>
        <fullName evidence="2">Proline racemase PrdF</fullName>
        <ecNumber evidence="2">5.1.1.4</ecNumber>
    </submittedName>
</protein>
<organism evidence="2 3">
    <name type="scientific">Desulfotignum phosphitoxidans DSM 13687</name>
    <dbReference type="NCBI Taxonomy" id="1286635"/>
    <lineage>
        <taxon>Bacteria</taxon>
        <taxon>Pseudomonadati</taxon>
        <taxon>Thermodesulfobacteriota</taxon>
        <taxon>Desulfobacteria</taxon>
        <taxon>Desulfobacterales</taxon>
        <taxon>Desulfobacteraceae</taxon>
        <taxon>Desulfotignum</taxon>
    </lineage>
</organism>
<dbReference type="FunFam" id="3.10.310.10:FF:000003">
    <property type="entry name" value="Proline racemase"/>
    <property type="match status" value="1"/>
</dbReference>
<dbReference type="InterPro" id="IPR008794">
    <property type="entry name" value="Pro_racemase_fam"/>
</dbReference>
<proteinExistence type="inferred from homology"/>
<evidence type="ECO:0000313" key="2">
    <source>
        <dbReference type="EMBL" id="EMS80097.1"/>
    </source>
</evidence>
<dbReference type="AlphaFoldDB" id="S0G628"/>
<keyword evidence="3" id="KW-1185">Reference proteome</keyword>
<dbReference type="PATRIC" id="fig|1286635.3.peg.1802"/>
<dbReference type="SFLD" id="SFLDS00028">
    <property type="entry name" value="Proline_Racemase"/>
    <property type="match status" value="1"/>
</dbReference>
<dbReference type="Pfam" id="PF05544">
    <property type="entry name" value="Pro_racemase"/>
    <property type="match status" value="1"/>
</dbReference>
<name>S0G628_9BACT</name>
<keyword evidence="2" id="KW-0413">Isomerase</keyword>
<dbReference type="OrthoDB" id="181267at2"/>
<dbReference type="PANTHER" id="PTHR33442:SF5">
    <property type="entry name" value="BIFUNCTIONAL TRANS-3-HYDROXY-L-PROLINE DEHYDRATASE_2-EPIMERASE"/>
    <property type="match status" value="1"/>
</dbReference>
<dbReference type="Proteomes" id="UP000014216">
    <property type="component" value="Unassembled WGS sequence"/>
</dbReference>
<dbReference type="Gene3D" id="3.10.310.10">
    <property type="entry name" value="Diaminopimelate Epimerase, Chain A, domain 1"/>
    <property type="match status" value="2"/>
</dbReference>
<sequence length="336" mass="36863">MNFTHNITTVDTHTMGEPTRVVTAGMAHIPGNQMIDKKNWLSEHRDHIRKMLMLEPRGHQDMFGAILTEPVTDEADAGVIFMDSGGYLDMCGHGSMGAVVVLLETGMLSGDIQEKSNLRTLALDTPAGLIHARAVIKDNRVTSVTIQNRDSFFCESMEIELDAIGKVPVDIAYGGNYFALVNADHLNLPVTRVHIDALKALGLAIRDAVNQRFRFSHPVSGQPASVALTEIYENTDPPRNIVVFGTGQVDRSPCGTGTSAKMAFLHHKGRLKPEEPYAYQSVFGTQFMGKILRETRVGDRPAIVPEITGNAWITGFHQFVVDATDPYAFGFNIQAT</sequence>
<comment type="caution">
    <text evidence="2">The sequence shown here is derived from an EMBL/GenBank/DDBJ whole genome shotgun (WGS) entry which is preliminary data.</text>
</comment>
<dbReference type="RefSeq" id="WP_006965434.1">
    <property type="nucleotide sequence ID" value="NZ_APJX01000003.1"/>
</dbReference>
<dbReference type="EC" id="5.1.1.4" evidence="2"/>
<dbReference type="GO" id="GO:0047580">
    <property type="term" value="F:4-hydroxyproline epimerase activity"/>
    <property type="evidence" value="ECO:0007669"/>
    <property type="project" value="TreeGrafter"/>
</dbReference>
<dbReference type="EMBL" id="APJX01000003">
    <property type="protein sequence ID" value="EMS80097.1"/>
    <property type="molecule type" value="Genomic_DNA"/>
</dbReference>
<gene>
    <name evidence="2" type="primary">prdF</name>
    <name evidence="2" type="ORF">Dpo_3c02400</name>
</gene>
<accession>S0G628</accession>
<dbReference type="PANTHER" id="PTHR33442">
    <property type="entry name" value="TRANS-3-HYDROXY-L-PROLINE DEHYDRATASE"/>
    <property type="match status" value="1"/>
</dbReference>
<evidence type="ECO:0000313" key="3">
    <source>
        <dbReference type="Proteomes" id="UP000014216"/>
    </source>
</evidence>
<reference evidence="2 3" key="1">
    <citation type="journal article" date="2013" name="Genome Announc.">
        <title>Draft Genome Sequence of Desulfotignum phosphitoxidans DSM 13687 Strain FiPS-3.</title>
        <authorList>
            <person name="Poehlein A."/>
            <person name="Daniel R."/>
            <person name="Simeonova D.D."/>
        </authorList>
    </citation>
    <scope>NUCLEOTIDE SEQUENCE [LARGE SCALE GENOMIC DNA]</scope>
    <source>
        <strain evidence="2 3">DSM 13687</strain>
    </source>
</reference>
<comment type="similarity">
    <text evidence="1">Belongs to the proline racemase family.</text>
</comment>
<dbReference type="SUPFAM" id="SSF54506">
    <property type="entry name" value="Diaminopimelate epimerase-like"/>
    <property type="match status" value="1"/>
</dbReference>
<dbReference type="PIRSF" id="PIRSF029792">
    <property type="entry name" value="Pro_racemase"/>
    <property type="match status" value="1"/>
</dbReference>
<dbReference type="GO" id="GO:0018112">
    <property type="term" value="F:proline racemase activity"/>
    <property type="evidence" value="ECO:0007669"/>
    <property type="project" value="UniProtKB-EC"/>
</dbReference>